<dbReference type="EMBL" id="BMAT01003640">
    <property type="protein sequence ID" value="GFR59473.1"/>
    <property type="molecule type" value="Genomic_DNA"/>
</dbReference>
<dbReference type="AlphaFoldDB" id="A0AAV4EES5"/>
<comment type="caution">
    <text evidence="1">The sequence shown here is derived from an EMBL/GenBank/DDBJ whole genome shotgun (WGS) entry which is preliminary data.</text>
</comment>
<keyword evidence="2" id="KW-1185">Reference proteome</keyword>
<evidence type="ECO:0000313" key="1">
    <source>
        <dbReference type="EMBL" id="GFR59473.1"/>
    </source>
</evidence>
<accession>A0AAV4EES5</accession>
<name>A0AAV4EES5_9GAST</name>
<dbReference type="Proteomes" id="UP000762676">
    <property type="component" value="Unassembled WGS sequence"/>
</dbReference>
<protein>
    <submittedName>
        <fullName evidence="1">Uncharacterized protein</fullName>
    </submittedName>
</protein>
<sequence length="197" mass="21721">MRTIWNPRSPYPFVTMSSMSTTMTTYEADNETSSIDESGAGVRLDPQESCVRLDSQETAHPEINLKNLRTREPLAFSTVAGRIGIGGTDAIREYLGFSEWNSPGEEEEEEEELSAEALKALNHGDQNLGEVDKSMDEVELQNLGQGANEAKCVVETIMSDNNPPPLQAMTRVRDELVNNAAKLSTLDDDVGRIKKNT</sequence>
<organism evidence="1 2">
    <name type="scientific">Elysia marginata</name>
    <dbReference type="NCBI Taxonomy" id="1093978"/>
    <lineage>
        <taxon>Eukaryota</taxon>
        <taxon>Metazoa</taxon>
        <taxon>Spiralia</taxon>
        <taxon>Lophotrochozoa</taxon>
        <taxon>Mollusca</taxon>
        <taxon>Gastropoda</taxon>
        <taxon>Heterobranchia</taxon>
        <taxon>Euthyneura</taxon>
        <taxon>Panpulmonata</taxon>
        <taxon>Sacoglossa</taxon>
        <taxon>Placobranchoidea</taxon>
        <taxon>Plakobranchidae</taxon>
        <taxon>Elysia</taxon>
    </lineage>
</organism>
<reference evidence="1 2" key="1">
    <citation type="journal article" date="2021" name="Elife">
        <title>Chloroplast acquisition without the gene transfer in kleptoplastic sea slugs, Plakobranchus ocellatus.</title>
        <authorList>
            <person name="Maeda T."/>
            <person name="Takahashi S."/>
            <person name="Yoshida T."/>
            <person name="Shimamura S."/>
            <person name="Takaki Y."/>
            <person name="Nagai Y."/>
            <person name="Toyoda A."/>
            <person name="Suzuki Y."/>
            <person name="Arimoto A."/>
            <person name="Ishii H."/>
            <person name="Satoh N."/>
            <person name="Nishiyama T."/>
            <person name="Hasebe M."/>
            <person name="Maruyama T."/>
            <person name="Minagawa J."/>
            <person name="Obokata J."/>
            <person name="Shigenobu S."/>
        </authorList>
    </citation>
    <scope>NUCLEOTIDE SEQUENCE [LARGE SCALE GENOMIC DNA]</scope>
</reference>
<proteinExistence type="predicted"/>
<gene>
    <name evidence="1" type="ORF">ElyMa_001795400</name>
</gene>
<evidence type="ECO:0000313" key="2">
    <source>
        <dbReference type="Proteomes" id="UP000762676"/>
    </source>
</evidence>